<keyword evidence="3 5" id="KW-1133">Transmembrane helix</keyword>
<evidence type="ECO:0000256" key="2">
    <source>
        <dbReference type="ARBA" id="ARBA00022692"/>
    </source>
</evidence>
<comment type="caution">
    <text evidence="6">The sequence shown here is derived from an EMBL/GenBank/DDBJ whole genome shotgun (WGS) entry which is preliminary data.</text>
</comment>
<dbReference type="InterPro" id="IPR052561">
    <property type="entry name" value="ComplexI_Subunit1"/>
</dbReference>
<dbReference type="PANTHER" id="PTHR43359">
    <property type="entry name" value="FORMATE HYDROGENLYASE SUBUNIT 4"/>
    <property type="match status" value="1"/>
</dbReference>
<dbReference type="GO" id="GO:0005886">
    <property type="term" value="C:plasma membrane"/>
    <property type="evidence" value="ECO:0007669"/>
    <property type="project" value="TreeGrafter"/>
</dbReference>
<name>A0A644VKY7_9ZZZZ</name>
<feature type="transmembrane region" description="Helical" evidence="5">
    <location>
        <begin position="276"/>
        <end position="293"/>
    </location>
</feature>
<feature type="transmembrane region" description="Helical" evidence="5">
    <location>
        <begin position="235"/>
        <end position="264"/>
    </location>
</feature>
<reference evidence="6" key="1">
    <citation type="submission" date="2019-08" db="EMBL/GenBank/DDBJ databases">
        <authorList>
            <person name="Kucharzyk K."/>
            <person name="Murdoch R.W."/>
            <person name="Higgins S."/>
            <person name="Loffler F."/>
        </authorList>
    </citation>
    <scope>NUCLEOTIDE SEQUENCE</scope>
</reference>
<keyword evidence="2 5" id="KW-0812">Transmembrane</keyword>
<evidence type="ECO:0000256" key="1">
    <source>
        <dbReference type="ARBA" id="ARBA00004141"/>
    </source>
</evidence>
<dbReference type="InterPro" id="IPR001694">
    <property type="entry name" value="NADH_UbQ_OxRdtase_su1/FPO"/>
</dbReference>
<protein>
    <submittedName>
        <fullName evidence="6">Formate hydrogenlyase subunit 4</fullName>
    </submittedName>
</protein>
<feature type="transmembrane region" description="Helical" evidence="5">
    <location>
        <begin position="68"/>
        <end position="89"/>
    </location>
</feature>
<evidence type="ECO:0000256" key="5">
    <source>
        <dbReference type="SAM" id="Phobius"/>
    </source>
</evidence>
<keyword evidence="4 5" id="KW-0472">Membrane</keyword>
<evidence type="ECO:0000313" key="6">
    <source>
        <dbReference type="EMBL" id="MPL92069.1"/>
    </source>
</evidence>
<gene>
    <name evidence="6" type="primary">hycD_8</name>
    <name evidence="6" type="ORF">SDC9_38164</name>
</gene>
<evidence type="ECO:0000256" key="4">
    <source>
        <dbReference type="ARBA" id="ARBA00023136"/>
    </source>
</evidence>
<proteinExistence type="predicted"/>
<dbReference type="EMBL" id="VSSQ01000347">
    <property type="protein sequence ID" value="MPL92069.1"/>
    <property type="molecule type" value="Genomic_DNA"/>
</dbReference>
<sequence length="294" mass="32489">MNKIIEQLLFLLLQLIVLTALAPLVLGLTQKVKAYMQNRIGASVFQGYYDLAKLWKKSTIITPYTSRIFLLAPYIYFLSVLLAAAILPLGFNINNALGDIFVFISLLAIGRFIMTLSSLDAGTSFGGMGGSRELYISVLVEPAMLLAILSAQMQYGTTAISGMNMNYDAYYFTISNVLSCCGFFALMLAENGCIPVDNPDTHLELTMIHECMTLEYSGRFLAIIHLASMLKRLTLLIIFSLIFLPVNLPLIIKIILTAVVIAIVESLNNKMRLFKVRFYMTGAGVLLLLAIVAQ</sequence>
<organism evidence="6">
    <name type="scientific">bioreactor metagenome</name>
    <dbReference type="NCBI Taxonomy" id="1076179"/>
    <lineage>
        <taxon>unclassified sequences</taxon>
        <taxon>metagenomes</taxon>
        <taxon>ecological metagenomes</taxon>
    </lineage>
</organism>
<keyword evidence="6" id="KW-0456">Lyase</keyword>
<feature type="transmembrane region" description="Helical" evidence="5">
    <location>
        <begin position="96"/>
        <end position="114"/>
    </location>
</feature>
<feature type="transmembrane region" description="Helical" evidence="5">
    <location>
        <begin position="134"/>
        <end position="157"/>
    </location>
</feature>
<dbReference type="AlphaFoldDB" id="A0A644VKY7"/>
<accession>A0A644VKY7</accession>
<dbReference type="GO" id="GO:0016829">
    <property type="term" value="F:lyase activity"/>
    <property type="evidence" value="ECO:0007669"/>
    <property type="project" value="UniProtKB-KW"/>
</dbReference>
<evidence type="ECO:0000256" key="3">
    <source>
        <dbReference type="ARBA" id="ARBA00022989"/>
    </source>
</evidence>
<dbReference type="Pfam" id="PF00146">
    <property type="entry name" value="NADHdh"/>
    <property type="match status" value="1"/>
</dbReference>
<feature type="transmembrane region" description="Helical" evidence="5">
    <location>
        <begin position="169"/>
        <end position="189"/>
    </location>
</feature>
<dbReference type="PANTHER" id="PTHR43359:SF1">
    <property type="entry name" value="FORMATE HYDROGENLYASE SUBUNIT 4-RELATED"/>
    <property type="match status" value="1"/>
</dbReference>
<comment type="subcellular location">
    <subcellularLocation>
        <location evidence="1">Membrane</location>
        <topology evidence="1">Multi-pass membrane protein</topology>
    </subcellularLocation>
</comment>